<gene>
    <name evidence="1" type="ORF">BV22DRAFT_1073397</name>
</gene>
<proteinExistence type="predicted"/>
<comment type="caution">
    <text evidence="1">The sequence shown here is derived from an EMBL/GenBank/DDBJ whole genome shotgun (WGS) entry which is preliminary data.</text>
</comment>
<organism evidence="1 2">
    <name type="scientific">Leucogyrophana mollusca</name>
    <dbReference type="NCBI Taxonomy" id="85980"/>
    <lineage>
        <taxon>Eukaryota</taxon>
        <taxon>Fungi</taxon>
        <taxon>Dikarya</taxon>
        <taxon>Basidiomycota</taxon>
        <taxon>Agaricomycotina</taxon>
        <taxon>Agaricomycetes</taxon>
        <taxon>Agaricomycetidae</taxon>
        <taxon>Boletales</taxon>
        <taxon>Boletales incertae sedis</taxon>
        <taxon>Leucogyrophana</taxon>
    </lineage>
</organism>
<evidence type="ECO:0000313" key="2">
    <source>
        <dbReference type="Proteomes" id="UP000790709"/>
    </source>
</evidence>
<dbReference type="Proteomes" id="UP000790709">
    <property type="component" value="Unassembled WGS sequence"/>
</dbReference>
<accession>A0ACB8B557</accession>
<dbReference type="EMBL" id="MU266559">
    <property type="protein sequence ID" value="KAH7920782.1"/>
    <property type="molecule type" value="Genomic_DNA"/>
</dbReference>
<evidence type="ECO:0000313" key="1">
    <source>
        <dbReference type="EMBL" id="KAH7920782.1"/>
    </source>
</evidence>
<sequence length="494" mass="53389">MNFLDTYGITGTGTSTPPTTDQPETSLNEEVSQVIGQLGRFWGGFRKQSETAIANARKDLTEVVSQAQRELGKLTAETPRTSLADPSASTEEHEEGEADPSVESSATESPSEVASDTEPTPSSSQTFFARLQSSLPPNIVSTVQNNLPESLRNAQNIDLNQLRTTLTSEFQRVQGVTRAQAEEYVHKSESLLREAMKEAGEVLRDAVKVIPPEEAGPSASAVVWDGSDLWVLPTPAGESEGSNSFSSKGKGRDADSGSSSRRQSEDARRAVATRAESLLKQLKSNPEVIKLNPEDDTTAKESYLSWLRDVERREEGPGSKAWSDLADDALSEPLDGPALQDTMKTLVPAQMSNEVFWSRYFFRVHQIEEQEVKRKALLQGAAETEEDFSWEDDDDDATSASAAKGVQRSSTVTSAVRSSTSSQRTLGVPKAADDDSGAQSLPSSLAPTPVTMSPRESSEDSYDVVSGNVSNAGEVSSEAHKSQDDDDDADSDWE</sequence>
<keyword evidence="2" id="KW-1185">Reference proteome</keyword>
<reference evidence="1" key="1">
    <citation type="journal article" date="2021" name="New Phytol.">
        <title>Evolutionary innovations through gain and loss of genes in the ectomycorrhizal Boletales.</title>
        <authorList>
            <person name="Wu G."/>
            <person name="Miyauchi S."/>
            <person name="Morin E."/>
            <person name="Kuo A."/>
            <person name="Drula E."/>
            <person name="Varga T."/>
            <person name="Kohler A."/>
            <person name="Feng B."/>
            <person name="Cao Y."/>
            <person name="Lipzen A."/>
            <person name="Daum C."/>
            <person name="Hundley H."/>
            <person name="Pangilinan J."/>
            <person name="Johnson J."/>
            <person name="Barry K."/>
            <person name="LaButti K."/>
            <person name="Ng V."/>
            <person name="Ahrendt S."/>
            <person name="Min B."/>
            <person name="Choi I.G."/>
            <person name="Park H."/>
            <person name="Plett J.M."/>
            <person name="Magnuson J."/>
            <person name="Spatafora J.W."/>
            <person name="Nagy L.G."/>
            <person name="Henrissat B."/>
            <person name="Grigoriev I.V."/>
            <person name="Yang Z.L."/>
            <person name="Xu J."/>
            <person name="Martin F.M."/>
        </authorList>
    </citation>
    <scope>NUCLEOTIDE SEQUENCE</scope>
    <source>
        <strain evidence="1">KUC20120723A-06</strain>
    </source>
</reference>
<name>A0ACB8B557_9AGAM</name>
<protein>
    <submittedName>
        <fullName evidence="1">Uncharacterized protein</fullName>
    </submittedName>
</protein>